<feature type="region of interest" description="Disordered" evidence="1">
    <location>
        <begin position="1"/>
        <end position="25"/>
    </location>
</feature>
<evidence type="ECO:0000256" key="1">
    <source>
        <dbReference type="SAM" id="MobiDB-lite"/>
    </source>
</evidence>
<reference evidence="2" key="1">
    <citation type="journal article" date="2014" name="Genome Biol. Evol.">
        <title>Pangenome evidence for extensive interdomain horizontal transfer affecting lineage core and shell genes in uncultured planktonic thaumarchaeota and euryarchaeota.</title>
        <authorList>
            <person name="Deschamps P."/>
            <person name="Zivanovic Y."/>
            <person name="Moreira D."/>
            <person name="Rodriguez-Valera F."/>
            <person name="Lopez-Garcia P."/>
        </authorList>
    </citation>
    <scope>NUCLEOTIDE SEQUENCE</scope>
</reference>
<organism evidence="2">
    <name type="scientific">uncultured marine group II/III euryarchaeote KM3_88_D11</name>
    <dbReference type="NCBI Taxonomy" id="1456535"/>
    <lineage>
        <taxon>Archaea</taxon>
        <taxon>Methanobacteriati</taxon>
        <taxon>Methanobacteriota</taxon>
        <taxon>environmental samples</taxon>
    </lineage>
</organism>
<evidence type="ECO:0000313" key="2">
    <source>
        <dbReference type="EMBL" id="AIF20117.1"/>
    </source>
</evidence>
<protein>
    <submittedName>
        <fullName evidence="2">Uncharacterized protein</fullName>
    </submittedName>
</protein>
<sequence length="166" mass="17526">MSDLASSRDAANMSSGEPARLTSGNSKSGCMEVFPAMHITVCPILWRCCAIVHPVDPEEAFWIALTESIGALLAPSDMATIFLLGILELTRLHSSATIVTASGCFLRPSSCSECNTELPSSLSLSISSDVTGSSNRSECIEGTNRVGVWLPRAADRAMVTGESMTP</sequence>
<accession>A0A075HZT4</accession>
<dbReference type="EMBL" id="KF901155">
    <property type="protein sequence ID" value="AIF20117.1"/>
    <property type="molecule type" value="Genomic_DNA"/>
</dbReference>
<proteinExistence type="predicted"/>
<name>A0A075HZT4_9EURY</name>
<dbReference type="AlphaFoldDB" id="A0A075HZT4"/>